<protein>
    <submittedName>
        <fullName evidence="1">Uncharacterized protein</fullName>
    </submittedName>
</protein>
<dbReference type="EMBL" id="LAIR01000003">
    <property type="protein sequence ID" value="KNX35848.1"/>
    <property type="molecule type" value="Genomic_DNA"/>
</dbReference>
<evidence type="ECO:0000313" key="1">
    <source>
        <dbReference type="EMBL" id="KNX35848.1"/>
    </source>
</evidence>
<evidence type="ECO:0000313" key="2">
    <source>
        <dbReference type="Proteomes" id="UP000037397"/>
    </source>
</evidence>
<proteinExistence type="predicted"/>
<name>A0A0L6CEC0_9MICO</name>
<gene>
    <name evidence="1" type="ORF">VV01_21400</name>
</gene>
<comment type="caution">
    <text evidence="1">The sequence shown here is derived from an EMBL/GenBank/DDBJ whole genome shotgun (WGS) entry which is preliminary data.</text>
</comment>
<keyword evidence="2" id="KW-1185">Reference proteome</keyword>
<dbReference type="RefSeq" id="WP_050672098.1">
    <property type="nucleotide sequence ID" value="NZ_LAIR01000003.1"/>
</dbReference>
<sequence length="85" mass="9205">MSIAATKVSSDLRGAHGELRSAAKMIEELRDSVRSVRRLLGDATSDNSKTRIVEDPIASGYMRNVAQRMEQIAGRAGLTEAMGKD</sequence>
<organism evidence="1 2">
    <name type="scientific">Luteipulveratus halotolerans</name>
    <dbReference type="NCBI Taxonomy" id="1631356"/>
    <lineage>
        <taxon>Bacteria</taxon>
        <taxon>Bacillati</taxon>
        <taxon>Actinomycetota</taxon>
        <taxon>Actinomycetes</taxon>
        <taxon>Micrococcales</taxon>
        <taxon>Dermacoccaceae</taxon>
        <taxon>Luteipulveratus</taxon>
    </lineage>
</organism>
<dbReference type="Proteomes" id="UP000037397">
    <property type="component" value="Unassembled WGS sequence"/>
</dbReference>
<reference evidence="2" key="1">
    <citation type="submission" date="2015-03" db="EMBL/GenBank/DDBJ databases">
        <title>Luteipulveratus halotolerans sp. nov., a novel actinobacterium (Dermacoccaceae) from Sarawak, Malaysia.</title>
        <authorList>
            <person name="Juboi H."/>
            <person name="Basik A."/>
            <person name="Shamsul S.S."/>
            <person name="Arnold P."/>
            <person name="Schmitt E.K."/>
            <person name="Sanglier J.-J."/>
            <person name="Yeo T."/>
        </authorList>
    </citation>
    <scope>NUCLEOTIDE SEQUENCE [LARGE SCALE GENOMIC DNA]</scope>
    <source>
        <strain evidence="2">C296001</strain>
    </source>
</reference>
<dbReference type="OrthoDB" id="10010261at2"/>
<accession>A0A0L6CEC0</accession>
<dbReference type="AlphaFoldDB" id="A0A0L6CEC0"/>